<organism evidence="2">
    <name type="scientific">bioreactor metagenome</name>
    <dbReference type="NCBI Taxonomy" id="1076179"/>
    <lineage>
        <taxon>unclassified sequences</taxon>
        <taxon>metagenomes</taxon>
        <taxon>ecological metagenomes</taxon>
    </lineage>
</organism>
<feature type="transmembrane region" description="Helical" evidence="1">
    <location>
        <begin position="286"/>
        <end position="304"/>
    </location>
</feature>
<feature type="transmembrane region" description="Helical" evidence="1">
    <location>
        <begin position="62"/>
        <end position="79"/>
    </location>
</feature>
<feature type="transmembrane region" description="Helical" evidence="1">
    <location>
        <begin position="254"/>
        <end position="274"/>
    </location>
</feature>
<keyword evidence="1" id="KW-0812">Transmembrane</keyword>
<dbReference type="AlphaFoldDB" id="A0A645D8Q4"/>
<protein>
    <recommendedName>
        <fullName evidence="3">Glycosyltransferase RgtA/B/C/D-like domain-containing protein</fullName>
    </recommendedName>
</protein>
<feature type="transmembrane region" description="Helical" evidence="1">
    <location>
        <begin position="152"/>
        <end position="173"/>
    </location>
</feature>
<feature type="transmembrane region" description="Helical" evidence="1">
    <location>
        <begin position="120"/>
        <end position="140"/>
    </location>
</feature>
<comment type="caution">
    <text evidence="2">The sequence shown here is derived from an EMBL/GenBank/DDBJ whole genome shotgun (WGS) entry which is preliminary data.</text>
</comment>
<evidence type="ECO:0000256" key="1">
    <source>
        <dbReference type="SAM" id="Phobius"/>
    </source>
</evidence>
<gene>
    <name evidence="2" type="ORF">SDC9_132059</name>
</gene>
<dbReference type="Pfam" id="PF19528">
    <property type="entry name" value="DUF6056"/>
    <property type="match status" value="1"/>
</dbReference>
<evidence type="ECO:0000313" key="2">
    <source>
        <dbReference type="EMBL" id="MPM84982.1"/>
    </source>
</evidence>
<keyword evidence="1" id="KW-0472">Membrane</keyword>
<feature type="transmembrane region" description="Helical" evidence="1">
    <location>
        <begin position="37"/>
        <end position="55"/>
    </location>
</feature>
<dbReference type="InterPro" id="IPR045691">
    <property type="entry name" value="DUF6056"/>
</dbReference>
<name>A0A645D8Q4_9ZZZZ</name>
<keyword evidence="1" id="KW-1133">Transmembrane helix</keyword>
<reference evidence="2" key="1">
    <citation type="submission" date="2019-08" db="EMBL/GenBank/DDBJ databases">
        <authorList>
            <person name="Kucharzyk K."/>
            <person name="Murdoch R.W."/>
            <person name="Higgins S."/>
            <person name="Loffler F."/>
        </authorList>
    </citation>
    <scope>NUCLEOTIDE SEQUENCE</scope>
</reference>
<feature type="transmembrane region" description="Helical" evidence="1">
    <location>
        <begin position="193"/>
        <end position="218"/>
    </location>
</feature>
<proteinExistence type="predicted"/>
<sequence length="310" mass="34433">MMLTVMPLVFYVLGGKLNNKLLIVSFFFAFLGTAQEQAAACCTALYVVLIVMMIVKKRTLKLQLFIPLIPILVCDWFLFTAPGAQNRALMEAQSGFVRYSEMNIMQKLACGLSAFFANSYYLSSFLILLMTALLSTILFYKVKQKHGTKKVLIGVNIFSAGVCVITNGIISIIKRSLPHILFRNAFISGKFDLYFYILFGLGCTLTLIIILMNIYLIIINKQVGIPVGLCLAAGFGAALAMSFSPTIFSSGQRVFFMTNMFIITACVIMMSVVPKTKLTVFLYRSAVVYTAATFIMDCFAFKLMELPLMG</sequence>
<evidence type="ECO:0008006" key="3">
    <source>
        <dbReference type="Google" id="ProtNLM"/>
    </source>
</evidence>
<feature type="transmembrane region" description="Helical" evidence="1">
    <location>
        <begin position="9"/>
        <end position="31"/>
    </location>
</feature>
<feature type="transmembrane region" description="Helical" evidence="1">
    <location>
        <begin position="225"/>
        <end position="248"/>
    </location>
</feature>
<dbReference type="EMBL" id="VSSQ01033401">
    <property type="protein sequence ID" value="MPM84982.1"/>
    <property type="molecule type" value="Genomic_DNA"/>
</dbReference>
<accession>A0A645D8Q4</accession>